<proteinExistence type="predicted"/>
<evidence type="ECO:0000313" key="3">
    <source>
        <dbReference type="Proteomes" id="UP000283269"/>
    </source>
</evidence>
<dbReference type="EMBL" id="NHYD01002903">
    <property type="protein sequence ID" value="PPQ84267.1"/>
    <property type="molecule type" value="Genomic_DNA"/>
</dbReference>
<dbReference type="AlphaFoldDB" id="A0A409X0I5"/>
<evidence type="ECO:0000313" key="2">
    <source>
        <dbReference type="EMBL" id="PPQ84267.1"/>
    </source>
</evidence>
<keyword evidence="3" id="KW-1185">Reference proteome</keyword>
<feature type="region of interest" description="Disordered" evidence="1">
    <location>
        <begin position="87"/>
        <end position="111"/>
    </location>
</feature>
<comment type="caution">
    <text evidence="2">The sequence shown here is derived from an EMBL/GenBank/DDBJ whole genome shotgun (WGS) entry which is preliminary data.</text>
</comment>
<reference evidence="2 3" key="1">
    <citation type="journal article" date="2018" name="Evol. Lett.">
        <title>Horizontal gene cluster transfer increased hallucinogenic mushroom diversity.</title>
        <authorList>
            <person name="Reynolds H.T."/>
            <person name="Vijayakumar V."/>
            <person name="Gluck-Thaler E."/>
            <person name="Korotkin H.B."/>
            <person name="Matheny P.B."/>
            <person name="Slot J.C."/>
        </authorList>
    </citation>
    <scope>NUCLEOTIDE SEQUENCE [LARGE SCALE GENOMIC DNA]</scope>
    <source>
        <strain evidence="2 3">2631</strain>
    </source>
</reference>
<organism evidence="2 3">
    <name type="scientific">Psilocybe cyanescens</name>
    <dbReference type="NCBI Taxonomy" id="93625"/>
    <lineage>
        <taxon>Eukaryota</taxon>
        <taxon>Fungi</taxon>
        <taxon>Dikarya</taxon>
        <taxon>Basidiomycota</taxon>
        <taxon>Agaricomycotina</taxon>
        <taxon>Agaricomycetes</taxon>
        <taxon>Agaricomycetidae</taxon>
        <taxon>Agaricales</taxon>
        <taxon>Agaricineae</taxon>
        <taxon>Strophariaceae</taxon>
        <taxon>Psilocybe</taxon>
    </lineage>
</organism>
<protein>
    <submittedName>
        <fullName evidence="2">Uncharacterized protein</fullName>
    </submittedName>
</protein>
<evidence type="ECO:0000256" key="1">
    <source>
        <dbReference type="SAM" id="MobiDB-lite"/>
    </source>
</evidence>
<gene>
    <name evidence="2" type="ORF">CVT25_013166</name>
</gene>
<dbReference type="Proteomes" id="UP000283269">
    <property type="component" value="Unassembled WGS sequence"/>
</dbReference>
<dbReference type="InParanoid" id="A0A409X0I5"/>
<accession>A0A409X0I5</accession>
<sequence length="111" mass="12303">MQQTFQCIVPKEDDTAQSYLGPSSQVFSIIKEHVPHNTEIDGHEFFEDMPGLADIEPEVDLDSDSDLESLDGDSEINVPNKINVNGVEIEMPPSGPPKRYGYTPFIPKDAP</sequence>
<name>A0A409X0I5_PSICY</name>